<dbReference type="EMBL" id="VSRR010049979">
    <property type="protein sequence ID" value="MPC79005.1"/>
    <property type="molecule type" value="Genomic_DNA"/>
</dbReference>
<feature type="signal peptide" evidence="1">
    <location>
        <begin position="1"/>
        <end position="17"/>
    </location>
</feature>
<evidence type="ECO:0000313" key="3">
    <source>
        <dbReference type="Proteomes" id="UP000324222"/>
    </source>
</evidence>
<evidence type="ECO:0000256" key="1">
    <source>
        <dbReference type="SAM" id="SignalP"/>
    </source>
</evidence>
<name>A0A5B7I9Y1_PORTR</name>
<feature type="chain" id="PRO_5022957431" evidence="1">
    <location>
        <begin position="18"/>
        <end position="40"/>
    </location>
</feature>
<protein>
    <submittedName>
        <fullName evidence="2">Uncharacterized protein</fullName>
    </submittedName>
</protein>
<dbReference type="Proteomes" id="UP000324222">
    <property type="component" value="Unassembled WGS sequence"/>
</dbReference>
<sequence length="40" mass="4248">MLTALLILLIACLPSSCDLAAEGFFLPHIPILSNPLIQAN</sequence>
<dbReference type="AlphaFoldDB" id="A0A5B7I9Y1"/>
<accession>A0A5B7I9Y1</accession>
<keyword evidence="3" id="KW-1185">Reference proteome</keyword>
<proteinExistence type="predicted"/>
<reference evidence="2 3" key="1">
    <citation type="submission" date="2019-05" db="EMBL/GenBank/DDBJ databases">
        <title>Another draft genome of Portunus trituberculatus and its Hox gene families provides insights of decapod evolution.</title>
        <authorList>
            <person name="Jeong J.-H."/>
            <person name="Song I."/>
            <person name="Kim S."/>
            <person name="Choi T."/>
            <person name="Kim D."/>
            <person name="Ryu S."/>
            <person name="Kim W."/>
        </authorList>
    </citation>
    <scope>NUCLEOTIDE SEQUENCE [LARGE SCALE GENOMIC DNA]</scope>
    <source>
        <tissue evidence="2">Muscle</tissue>
    </source>
</reference>
<organism evidence="2 3">
    <name type="scientific">Portunus trituberculatus</name>
    <name type="common">Swimming crab</name>
    <name type="synonym">Neptunus trituberculatus</name>
    <dbReference type="NCBI Taxonomy" id="210409"/>
    <lineage>
        <taxon>Eukaryota</taxon>
        <taxon>Metazoa</taxon>
        <taxon>Ecdysozoa</taxon>
        <taxon>Arthropoda</taxon>
        <taxon>Crustacea</taxon>
        <taxon>Multicrustacea</taxon>
        <taxon>Malacostraca</taxon>
        <taxon>Eumalacostraca</taxon>
        <taxon>Eucarida</taxon>
        <taxon>Decapoda</taxon>
        <taxon>Pleocyemata</taxon>
        <taxon>Brachyura</taxon>
        <taxon>Eubrachyura</taxon>
        <taxon>Portunoidea</taxon>
        <taxon>Portunidae</taxon>
        <taxon>Portuninae</taxon>
        <taxon>Portunus</taxon>
    </lineage>
</organism>
<keyword evidence="1" id="KW-0732">Signal</keyword>
<evidence type="ECO:0000313" key="2">
    <source>
        <dbReference type="EMBL" id="MPC79005.1"/>
    </source>
</evidence>
<comment type="caution">
    <text evidence="2">The sequence shown here is derived from an EMBL/GenBank/DDBJ whole genome shotgun (WGS) entry which is preliminary data.</text>
</comment>
<gene>
    <name evidence="2" type="ORF">E2C01_073516</name>
</gene>